<reference evidence="2" key="2">
    <citation type="submission" date="2016-03" db="EMBL/GenBank/DDBJ databases">
        <authorList>
            <person name="Ploux O."/>
        </authorList>
    </citation>
    <scope>NUCLEOTIDE SEQUENCE [LARGE SCALE GENOMIC DNA]</scope>
    <source>
        <strain evidence="2">PP9</strain>
    </source>
</reference>
<name>A0A143HGJ5_9BACL</name>
<dbReference type="RefSeq" id="WP_066791632.1">
    <property type="nucleotide sequence ID" value="NZ_CP014806.1"/>
</dbReference>
<protein>
    <recommendedName>
        <fullName evidence="3">DUF4279 domain-containing protein</fullName>
    </recommendedName>
</protein>
<reference evidence="1 2" key="1">
    <citation type="journal article" date="2016" name="Genome Announc.">
        <title>Whole-Genome Sequence of Rummeliibacillus stabekisii Strain PP9 Isolated from Antarctic Soil.</title>
        <authorList>
            <person name="da Mota F.F."/>
            <person name="Vollu R.E."/>
            <person name="Jurelevicius D."/>
            <person name="Seldin L."/>
        </authorList>
    </citation>
    <scope>NUCLEOTIDE SEQUENCE [LARGE SCALE GENOMIC DNA]</scope>
    <source>
        <strain evidence="1 2">PP9</strain>
    </source>
</reference>
<dbReference type="Proteomes" id="UP000076021">
    <property type="component" value="Chromosome"/>
</dbReference>
<accession>A0A143HGJ5</accession>
<evidence type="ECO:0008006" key="3">
    <source>
        <dbReference type="Google" id="ProtNLM"/>
    </source>
</evidence>
<evidence type="ECO:0000313" key="1">
    <source>
        <dbReference type="EMBL" id="AMX00835.1"/>
    </source>
</evidence>
<dbReference type="EMBL" id="CP014806">
    <property type="protein sequence ID" value="AMX00835.1"/>
    <property type="molecule type" value="Genomic_DNA"/>
</dbReference>
<dbReference type="KEGG" id="rst:ATY39_16495"/>
<sequence length="146" mass="16881">MEKTKTQVRVYLSIFGDSFPLEDITEKLGIEPSNTYRKGDRIPNRSSKLLRKETSWHLDTGYQESFDVGEQLQQIIMPLQNKVSIIQEIKQTYSVECKFYIVIIMEEGDTPSLYLDTDVINFASSIGAEFDIDLYANPYEDDFCLD</sequence>
<keyword evidence="2" id="KW-1185">Reference proteome</keyword>
<dbReference type="AlphaFoldDB" id="A0A143HGJ5"/>
<organism evidence="1 2">
    <name type="scientific">Rummeliibacillus stabekisii</name>
    <dbReference type="NCBI Taxonomy" id="241244"/>
    <lineage>
        <taxon>Bacteria</taxon>
        <taxon>Bacillati</taxon>
        <taxon>Bacillota</taxon>
        <taxon>Bacilli</taxon>
        <taxon>Bacillales</taxon>
        <taxon>Caryophanaceae</taxon>
        <taxon>Rummeliibacillus</taxon>
    </lineage>
</organism>
<dbReference type="OrthoDB" id="893918at2"/>
<dbReference type="InterPro" id="IPR025459">
    <property type="entry name" value="DUF4279"/>
</dbReference>
<dbReference type="STRING" id="241244.ATY39_16495"/>
<dbReference type="Pfam" id="PF14106">
    <property type="entry name" value="DUF4279"/>
    <property type="match status" value="1"/>
</dbReference>
<gene>
    <name evidence="1" type="ORF">ATY39_16495</name>
</gene>
<evidence type="ECO:0000313" key="2">
    <source>
        <dbReference type="Proteomes" id="UP000076021"/>
    </source>
</evidence>
<proteinExistence type="predicted"/>